<keyword evidence="9" id="KW-0862">Zinc</keyword>
<dbReference type="STRING" id="44252.DJ90_473"/>
<feature type="binding site" evidence="8">
    <location>
        <position position="315"/>
    </location>
    <ligand>
        <name>substrate</name>
    </ligand>
</feature>
<dbReference type="InterPro" id="IPR013529">
    <property type="entry name" value="Glyco_hydro_42_N"/>
</dbReference>
<protein>
    <recommendedName>
        <fullName evidence="3 6">Beta-galactosidase</fullName>
        <shortName evidence="6">Beta-gal</shortName>
        <ecNumber evidence="3 6">3.2.1.23</ecNumber>
    </recommendedName>
</protein>
<proteinExistence type="inferred from homology"/>
<evidence type="ECO:0000256" key="8">
    <source>
        <dbReference type="PIRSR" id="PIRSR001084-2"/>
    </source>
</evidence>
<comment type="similarity">
    <text evidence="2 6">Belongs to the glycosyl hydrolase 42 family.</text>
</comment>
<evidence type="ECO:0000256" key="6">
    <source>
        <dbReference type="PIRNR" id="PIRNR001084"/>
    </source>
</evidence>
<feature type="domain" description="Beta-galactosidase C-terminal" evidence="12">
    <location>
        <begin position="616"/>
        <end position="673"/>
    </location>
</feature>
<keyword evidence="4 6" id="KW-0378">Hydrolase</keyword>
<feature type="binding site" evidence="8">
    <location>
        <position position="149"/>
    </location>
    <ligand>
        <name>substrate</name>
    </ligand>
</feature>
<evidence type="ECO:0000259" key="11">
    <source>
        <dbReference type="Pfam" id="PF08532"/>
    </source>
</evidence>
<dbReference type="GO" id="GO:0004565">
    <property type="term" value="F:beta-galactosidase activity"/>
    <property type="evidence" value="ECO:0007669"/>
    <property type="project" value="UniProtKB-EC"/>
</dbReference>
<evidence type="ECO:0000259" key="10">
    <source>
        <dbReference type="Pfam" id="PF02449"/>
    </source>
</evidence>
<feature type="active site" description="Nucleophile" evidence="7">
    <location>
        <position position="307"/>
    </location>
</feature>
<dbReference type="GO" id="GO:0006012">
    <property type="term" value="P:galactose metabolic process"/>
    <property type="evidence" value="ECO:0007669"/>
    <property type="project" value="InterPro"/>
</dbReference>
<evidence type="ECO:0000313" key="14">
    <source>
        <dbReference type="Proteomes" id="UP000029278"/>
    </source>
</evidence>
<evidence type="ECO:0000256" key="3">
    <source>
        <dbReference type="ARBA" id="ARBA00012756"/>
    </source>
</evidence>
<keyword evidence="9" id="KW-0479">Metal-binding</keyword>
<organism evidence="13 14">
    <name type="scientific">Paenibacillus macerans</name>
    <name type="common">Bacillus macerans</name>
    <dbReference type="NCBI Taxonomy" id="44252"/>
    <lineage>
        <taxon>Bacteria</taxon>
        <taxon>Bacillati</taxon>
        <taxon>Bacillota</taxon>
        <taxon>Bacilli</taxon>
        <taxon>Bacillales</taxon>
        <taxon>Paenibacillaceae</taxon>
        <taxon>Paenibacillus</taxon>
    </lineage>
</organism>
<dbReference type="AlphaFoldDB" id="A0A090ZHP1"/>
<dbReference type="GO" id="GO:0046872">
    <property type="term" value="F:metal ion binding"/>
    <property type="evidence" value="ECO:0007669"/>
    <property type="project" value="UniProtKB-KW"/>
</dbReference>
<evidence type="ECO:0000256" key="7">
    <source>
        <dbReference type="PIRSR" id="PIRSR001084-1"/>
    </source>
</evidence>
<dbReference type="InterPro" id="IPR003476">
    <property type="entry name" value="Glyco_hydro_42"/>
</dbReference>
<evidence type="ECO:0000256" key="5">
    <source>
        <dbReference type="ARBA" id="ARBA00023295"/>
    </source>
</evidence>
<sequence>MINEKLPKIWYGGDYNPEQWGPEIWQEDERMFKLAGIDVATVNVFSWGMLQQDEDTYDFSFLDETIDRLYKSGVHVCLATSTGAHPAWMARKYPDVLRVDVQGRKRRFGGRHNSCPNSPTYRKYSEKLAGLLAERYKDHPGLLIWHVSNEYGGYCYCDNCAAAFRTWLKERYGTLDEVNRAWNTRFWGHTFYDWEDIVVPNELSEEWNGNRTNFQGISLDYRRFQSQSLLDCYKLEYEAIKKHTPHIPVTTNLMGFYPELDYFEWAKYMDIVSWDNYPSLDTPVSHTAMTHDLMRGLKSGAPFMLMEQTPSQQNWQPYNSLKRPGVMRLWSYQAVAHGADTVLFFQLRRSIGACEKYHGAVIEHVGHEHTRVFREVAELGRELQQLGDTLLDARTEAKVAILYDWENRWATELSSGPTVALNYVNEVHKYYDALFRMHVECDMVSVEEDFGKYEIVIAPVMYMVKPGFAKKVEEFAQNGGTFVTTFFSGIVNENDLVTTGGYPGELRPVLGIWAEEIDALFPDQKNQIVMKQPWGELTGPYECGLLCDLIHAEGAEVLAEYGADFYKGMPVLTVNRFGNGRAYYVASSPEASFLQGFLKNLCEEKGIKPLFEAPAGVETARRVKDGKAYLFLLNHNAEDAQVDIGANAKKELLSGETLTGTVTVPGRGVLILEDK</sequence>
<feature type="binding site" evidence="9">
    <location>
        <position position="160"/>
    </location>
    <ligand>
        <name>Zn(2+)</name>
        <dbReference type="ChEBI" id="CHEBI:29105"/>
    </ligand>
</feature>
<dbReference type="SUPFAM" id="SSF51445">
    <property type="entry name" value="(Trans)glycosidases"/>
    <property type="match status" value="1"/>
</dbReference>
<dbReference type="GO" id="GO:0009341">
    <property type="term" value="C:beta-galactosidase complex"/>
    <property type="evidence" value="ECO:0007669"/>
    <property type="project" value="InterPro"/>
</dbReference>
<gene>
    <name evidence="13" type="ORF">DJ90_473</name>
</gene>
<dbReference type="SUPFAM" id="SSF52317">
    <property type="entry name" value="Class I glutamine amidotransferase-like"/>
    <property type="match status" value="1"/>
</dbReference>
<keyword evidence="5 6" id="KW-0326">Glycosidase</keyword>
<dbReference type="PANTHER" id="PTHR36447:SF1">
    <property type="entry name" value="BETA-GALACTOSIDASE GANA"/>
    <property type="match status" value="1"/>
</dbReference>
<evidence type="ECO:0000259" key="12">
    <source>
        <dbReference type="Pfam" id="PF08533"/>
    </source>
</evidence>
<dbReference type="PANTHER" id="PTHR36447">
    <property type="entry name" value="BETA-GALACTOSIDASE GANA"/>
    <property type="match status" value="1"/>
</dbReference>
<accession>A0A090ZHP1</accession>
<dbReference type="Pfam" id="PF08533">
    <property type="entry name" value="Glyco_hydro_42C"/>
    <property type="match status" value="1"/>
</dbReference>
<dbReference type="InterPro" id="IPR013739">
    <property type="entry name" value="Beta_galactosidase_C"/>
</dbReference>
<dbReference type="Pfam" id="PF08532">
    <property type="entry name" value="Glyco_hydro_42M"/>
    <property type="match status" value="1"/>
</dbReference>
<dbReference type="Gene3D" id="2.60.40.1180">
    <property type="entry name" value="Golgi alpha-mannosidase II"/>
    <property type="match status" value="1"/>
</dbReference>
<feature type="active site" description="Proton donor" evidence="7">
    <location>
        <position position="150"/>
    </location>
</feature>
<reference evidence="13 14" key="1">
    <citation type="submission" date="2014-04" db="EMBL/GenBank/DDBJ databases">
        <authorList>
            <person name="Bishop-Lilly K.A."/>
            <person name="Broomall S.M."/>
            <person name="Chain P.S."/>
            <person name="Chertkov O."/>
            <person name="Coyne S.R."/>
            <person name="Daligault H.E."/>
            <person name="Davenport K.W."/>
            <person name="Erkkila T."/>
            <person name="Frey K.G."/>
            <person name="Gibbons H.S."/>
            <person name="Gu W."/>
            <person name="Jaissle J."/>
            <person name="Johnson S.L."/>
            <person name="Koroleva G.I."/>
            <person name="Ladner J.T."/>
            <person name="Lo C.-C."/>
            <person name="Minogue T.D."/>
            <person name="Munk C."/>
            <person name="Palacios G.F."/>
            <person name="Redden C.L."/>
            <person name="Rosenzweig C.N."/>
            <person name="Scholz M.B."/>
            <person name="Teshima H."/>
            <person name="Xu Y."/>
        </authorList>
    </citation>
    <scope>NUCLEOTIDE SEQUENCE [LARGE SCALE GENOMIC DNA]</scope>
    <source>
        <strain evidence="13 14">8244</strain>
    </source>
</reference>
<name>A0A090ZHP1_PAEMA</name>
<dbReference type="InterPro" id="IPR013738">
    <property type="entry name" value="Beta_galactosidase_Trimer"/>
</dbReference>
<evidence type="ECO:0000256" key="4">
    <source>
        <dbReference type="ARBA" id="ARBA00022801"/>
    </source>
</evidence>
<dbReference type="Proteomes" id="UP000029278">
    <property type="component" value="Unassembled WGS sequence"/>
</dbReference>
<evidence type="ECO:0000256" key="2">
    <source>
        <dbReference type="ARBA" id="ARBA00005940"/>
    </source>
</evidence>
<dbReference type="Gene3D" id="3.40.50.880">
    <property type="match status" value="1"/>
</dbReference>
<feature type="binding site" evidence="8">
    <location>
        <position position="111"/>
    </location>
    <ligand>
        <name>substrate</name>
    </ligand>
</feature>
<keyword evidence="14" id="KW-1185">Reference proteome</keyword>
<dbReference type="InterPro" id="IPR029062">
    <property type="entry name" value="Class_I_gatase-like"/>
</dbReference>
<comment type="catalytic activity">
    <reaction evidence="1 6">
        <text>Hydrolysis of terminal non-reducing beta-D-galactose residues in beta-D-galactosides.</text>
        <dbReference type="EC" id="3.2.1.23"/>
    </reaction>
</comment>
<dbReference type="RefSeq" id="WP_036621045.1">
    <property type="nucleotide sequence ID" value="NZ_BGML01000005.1"/>
</dbReference>
<dbReference type="CDD" id="cd03143">
    <property type="entry name" value="A4_beta-galactosidase_middle_domain"/>
    <property type="match status" value="1"/>
</dbReference>
<feature type="binding site" evidence="9">
    <location>
        <position position="115"/>
    </location>
    <ligand>
        <name>Zn(2+)</name>
        <dbReference type="ChEBI" id="CHEBI:29105"/>
    </ligand>
</feature>
<dbReference type="Pfam" id="PF02449">
    <property type="entry name" value="Glyco_hydro_42"/>
    <property type="match status" value="1"/>
</dbReference>
<dbReference type="EMBL" id="JMQA01000020">
    <property type="protein sequence ID" value="KFN10122.1"/>
    <property type="molecule type" value="Genomic_DNA"/>
</dbReference>
<evidence type="ECO:0000256" key="9">
    <source>
        <dbReference type="PIRSR" id="PIRSR001084-3"/>
    </source>
</evidence>
<dbReference type="HOGENOM" id="CLU_012430_1_1_9"/>
<dbReference type="Gene3D" id="3.20.20.80">
    <property type="entry name" value="Glycosidases"/>
    <property type="match status" value="1"/>
</dbReference>
<dbReference type="GeneID" id="77012287"/>
<evidence type="ECO:0000256" key="1">
    <source>
        <dbReference type="ARBA" id="ARBA00001412"/>
    </source>
</evidence>
<feature type="binding site" evidence="9">
    <location>
        <position position="157"/>
    </location>
    <ligand>
        <name>Zn(2+)</name>
        <dbReference type="ChEBI" id="CHEBI:29105"/>
    </ligand>
</feature>
<dbReference type="OrthoDB" id="9800974at2"/>
<feature type="binding site" evidence="9">
    <location>
        <position position="155"/>
    </location>
    <ligand>
        <name>Zn(2+)</name>
        <dbReference type="ChEBI" id="CHEBI:29105"/>
    </ligand>
</feature>
<feature type="domain" description="Glycoside hydrolase family 42 N-terminal" evidence="10">
    <location>
        <begin position="14"/>
        <end position="386"/>
    </location>
</feature>
<feature type="domain" description="Beta-galactosidase trimerisation" evidence="11">
    <location>
        <begin position="397"/>
        <end position="607"/>
    </location>
</feature>
<comment type="caution">
    <text evidence="13">The sequence shown here is derived from an EMBL/GenBank/DDBJ whole genome shotgun (WGS) entry which is preliminary data.</text>
</comment>
<dbReference type="InterPro" id="IPR013780">
    <property type="entry name" value="Glyco_hydro_b"/>
</dbReference>
<dbReference type="PATRIC" id="fig|44252.3.peg.1711"/>
<dbReference type="EC" id="3.2.1.23" evidence="3 6"/>
<dbReference type="PIRSF" id="PIRSF001084">
    <property type="entry name" value="B-galactosidase"/>
    <property type="match status" value="1"/>
</dbReference>
<evidence type="ECO:0000313" key="13">
    <source>
        <dbReference type="EMBL" id="KFN10122.1"/>
    </source>
</evidence>
<dbReference type="InterPro" id="IPR017853">
    <property type="entry name" value="GH"/>
</dbReference>